<dbReference type="Pfam" id="PF02423">
    <property type="entry name" value="OCD_Mu_crystall"/>
    <property type="match status" value="1"/>
</dbReference>
<dbReference type="PIRSF" id="PIRSF001439">
    <property type="entry name" value="CryM"/>
    <property type="match status" value="1"/>
</dbReference>
<organism evidence="1 2">
    <name type="scientific">Alicyclobacillus mali</name>
    <name type="common">ex Roth et al. 2021</name>
    <dbReference type="NCBI Taxonomy" id="1123961"/>
    <lineage>
        <taxon>Bacteria</taxon>
        <taxon>Bacillati</taxon>
        <taxon>Bacillota</taxon>
        <taxon>Bacilli</taxon>
        <taxon>Bacillales</taxon>
        <taxon>Alicyclobacillaceae</taxon>
        <taxon>Alicyclobacillus</taxon>
    </lineage>
</organism>
<proteinExistence type="predicted"/>
<dbReference type="PANTHER" id="PTHR13812">
    <property type="entry name" value="KETIMINE REDUCTASE MU-CRYSTALLIN"/>
    <property type="match status" value="1"/>
</dbReference>
<dbReference type="PANTHER" id="PTHR13812:SF19">
    <property type="entry name" value="KETIMINE REDUCTASE MU-CRYSTALLIN"/>
    <property type="match status" value="1"/>
</dbReference>
<dbReference type="InterPro" id="IPR036291">
    <property type="entry name" value="NAD(P)-bd_dom_sf"/>
</dbReference>
<comment type="caution">
    <text evidence="1">The sequence shown here is derived from an EMBL/GenBank/DDBJ whole genome shotgun (WGS) entry which is preliminary data.</text>
</comment>
<dbReference type="RefSeq" id="WP_067848782.1">
    <property type="nucleotide sequence ID" value="NZ_JADPKZ010000034.1"/>
</dbReference>
<name>A0ABS0F1F9_9BACL</name>
<protein>
    <submittedName>
        <fullName evidence="1">Ornithine cyclodeaminase family protein</fullName>
    </submittedName>
</protein>
<gene>
    <name evidence="1" type="ORF">IW967_04560</name>
</gene>
<dbReference type="Gene3D" id="3.30.1780.10">
    <property type="entry name" value="ornithine cyclodeaminase, domain 1"/>
    <property type="match status" value="1"/>
</dbReference>
<accession>A0ABS0F1F9</accession>
<dbReference type="EMBL" id="JADPKZ010000034">
    <property type="protein sequence ID" value="MBF8377143.1"/>
    <property type="molecule type" value="Genomic_DNA"/>
</dbReference>
<dbReference type="InterPro" id="IPR003462">
    <property type="entry name" value="ODC_Mu_crystall"/>
</dbReference>
<dbReference type="Proteomes" id="UP000642910">
    <property type="component" value="Unassembled WGS sequence"/>
</dbReference>
<keyword evidence="2" id="KW-1185">Reference proteome</keyword>
<evidence type="ECO:0000313" key="2">
    <source>
        <dbReference type="Proteomes" id="UP000642910"/>
    </source>
</evidence>
<reference evidence="1 2" key="1">
    <citation type="submission" date="2020-11" db="EMBL/GenBank/DDBJ databases">
        <title>Genomic insight of Alicyclobacillus mali FL 18 reveals a new arsenic-resistant strain, with potential in environmental biotechnology.</title>
        <authorList>
            <person name="Fiorentino G."/>
            <person name="Gallo G."/>
            <person name="Aulitto M."/>
        </authorList>
    </citation>
    <scope>NUCLEOTIDE SEQUENCE [LARGE SCALE GENOMIC DNA]</scope>
    <source>
        <strain evidence="1 2">FL 18</strain>
    </source>
</reference>
<evidence type="ECO:0000313" key="1">
    <source>
        <dbReference type="EMBL" id="MBF8377143.1"/>
    </source>
</evidence>
<sequence length="315" mass="34519">MRIIQDAEVRSLIDMVTAISVMERAFAMHARGDLHAPPRFHVENDRARLVFTAGTVGGDDGCMGFRVYPALGVNTPEGQQFVAIYGSDGVLEGIVLGDTLGQMRTGAIGGVALKHMTRPDVRVLAVIGTGRQAETQLEAAVQVRPFEEIRVYSRDAEKRKAFARRMSQQLRRDIVVADEVERCVRGAHVVICATNSRTPVFDPTMLRPDVHIHTIGPKWVGAHEIPRETVQAATLLVTDSIAQMTSYPEPHISTITTTPVIELGGLLSTQPCSKPDRRGISVFFSVGLAGTEMLLAREILRRAESDATECNEPKR</sequence>
<dbReference type="Gene3D" id="3.40.50.720">
    <property type="entry name" value="NAD(P)-binding Rossmann-like Domain"/>
    <property type="match status" value="1"/>
</dbReference>
<dbReference type="SUPFAM" id="SSF51735">
    <property type="entry name" value="NAD(P)-binding Rossmann-fold domains"/>
    <property type="match status" value="1"/>
</dbReference>
<dbReference type="InterPro" id="IPR023401">
    <property type="entry name" value="ODC_N"/>
</dbReference>